<name>A0ABT3C5C2_9MYCO</name>
<evidence type="ECO:0000259" key="2">
    <source>
        <dbReference type="PROSITE" id="PS50943"/>
    </source>
</evidence>
<feature type="domain" description="HTH cro/C1-type" evidence="2">
    <location>
        <begin position="18"/>
        <end position="72"/>
    </location>
</feature>
<dbReference type="Proteomes" id="UP001526201">
    <property type="component" value="Unassembled WGS sequence"/>
</dbReference>
<dbReference type="InterPro" id="IPR011051">
    <property type="entry name" value="RmlC_Cupin_sf"/>
</dbReference>
<gene>
    <name evidence="3" type="ORF">H7J73_01130</name>
</gene>
<dbReference type="SUPFAM" id="SSF51182">
    <property type="entry name" value="RmlC-like cupins"/>
    <property type="match status" value="1"/>
</dbReference>
<dbReference type="SMART" id="SM00530">
    <property type="entry name" value="HTH_XRE"/>
    <property type="match status" value="1"/>
</dbReference>
<dbReference type="InterPro" id="IPR014710">
    <property type="entry name" value="RmlC-like_jellyroll"/>
</dbReference>
<evidence type="ECO:0000256" key="1">
    <source>
        <dbReference type="ARBA" id="ARBA00023125"/>
    </source>
</evidence>
<dbReference type="SUPFAM" id="SSF47413">
    <property type="entry name" value="lambda repressor-like DNA-binding domains"/>
    <property type="match status" value="1"/>
</dbReference>
<evidence type="ECO:0000313" key="3">
    <source>
        <dbReference type="EMBL" id="MCV7224650.1"/>
    </source>
</evidence>
<dbReference type="Gene3D" id="2.60.120.10">
    <property type="entry name" value="Jelly Rolls"/>
    <property type="match status" value="1"/>
</dbReference>
<evidence type="ECO:0000313" key="4">
    <source>
        <dbReference type="Proteomes" id="UP001526201"/>
    </source>
</evidence>
<keyword evidence="4" id="KW-1185">Reference proteome</keyword>
<dbReference type="Pfam" id="PF01381">
    <property type="entry name" value="HTH_3"/>
    <property type="match status" value="1"/>
</dbReference>
<proteinExistence type="predicted"/>
<sequence>MTEAVNDSTDLESIGARLRMLRTEHGFSIRALAERAEISSSVISEVERGKTEPSISTLKRLAAALGTSITYFFTTPSQVNGHVIRASARKEVSFKYLQDGTEDADQRSSIKARGVHFEVASPDSSEVLEAIYGRYEPGASTGDEPYTHEGEEWGMVLTGRFKVTLADEVHFLDPGDSIWFHSNIPHKIENVAAGVSEYIWVDTPKSF</sequence>
<dbReference type="EMBL" id="JACKTY010000008">
    <property type="protein sequence ID" value="MCV7224650.1"/>
    <property type="molecule type" value="Genomic_DNA"/>
</dbReference>
<dbReference type="Gene3D" id="1.10.260.40">
    <property type="entry name" value="lambda repressor-like DNA-binding domains"/>
    <property type="match status" value="1"/>
</dbReference>
<organism evidence="3 4">
    <name type="scientific">Mycolicibacterium komossense</name>
    <dbReference type="NCBI Taxonomy" id="1779"/>
    <lineage>
        <taxon>Bacteria</taxon>
        <taxon>Bacillati</taxon>
        <taxon>Actinomycetota</taxon>
        <taxon>Actinomycetes</taxon>
        <taxon>Mycobacteriales</taxon>
        <taxon>Mycobacteriaceae</taxon>
        <taxon>Mycolicibacterium</taxon>
    </lineage>
</organism>
<dbReference type="CDD" id="cd00093">
    <property type="entry name" value="HTH_XRE"/>
    <property type="match status" value="1"/>
</dbReference>
<dbReference type="PROSITE" id="PS50943">
    <property type="entry name" value="HTH_CROC1"/>
    <property type="match status" value="1"/>
</dbReference>
<dbReference type="InterPro" id="IPR010982">
    <property type="entry name" value="Lambda_DNA-bd_dom_sf"/>
</dbReference>
<dbReference type="PANTHER" id="PTHR46797:SF2">
    <property type="entry name" value="TRANSCRIPTIONAL REGULATOR"/>
    <property type="match status" value="1"/>
</dbReference>
<dbReference type="Pfam" id="PF07883">
    <property type="entry name" value="Cupin_2"/>
    <property type="match status" value="1"/>
</dbReference>
<dbReference type="RefSeq" id="WP_264065394.1">
    <property type="nucleotide sequence ID" value="NZ_JACKTY010000008.1"/>
</dbReference>
<keyword evidence="1" id="KW-0238">DNA-binding</keyword>
<dbReference type="InterPro" id="IPR013096">
    <property type="entry name" value="Cupin_2"/>
</dbReference>
<reference evidence="3 4" key="1">
    <citation type="journal article" date="2022" name="BMC Genomics">
        <title>Comparative genome analysis of mycobacteria focusing on tRNA and non-coding RNA.</title>
        <authorList>
            <person name="Behra P.R.K."/>
            <person name="Pettersson B.M.F."/>
            <person name="Ramesh M."/>
            <person name="Das S."/>
            <person name="Dasgupta S."/>
            <person name="Kirsebom L.A."/>
        </authorList>
    </citation>
    <scope>NUCLEOTIDE SEQUENCE [LARGE SCALE GENOMIC DNA]</scope>
    <source>
        <strain evidence="3 4">DSM 44078</strain>
    </source>
</reference>
<dbReference type="CDD" id="cd02209">
    <property type="entry name" value="cupin_XRE_C"/>
    <property type="match status" value="1"/>
</dbReference>
<accession>A0ABT3C5C2</accession>
<comment type="caution">
    <text evidence="3">The sequence shown here is derived from an EMBL/GenBank/DDBJ whole genome shotgun (WGS) entry which is preliminary data.</text>
</comment>
<dbReference type="InterPro" id="IPR001387">
    <property type="entry name" value="Cro/C1-type_HTH"/>
</dbReference>
<protein>
    <submittedName>
        <fullName evidence="3">Helix-turn-helix domain-containing protein</fullName>
    </submittedName>
</protein>
<dbReference type="PANTHER" id="PTHR46797">
    <property type="entry name" value="HTH-TYPE TRANSCRIPTIONAL REGULATOR"/>
    <property type="match status" value="1"/>
</dbReference>
<dbReference type="InterPro" id="IPR050807">
    <property type="entry name" value="TransReg_Diox_bact_type"/>
</dbReference>